<dbReference type="AlphaFoldDB" id="A0A518C301"/>
<sequence>MFLSSQEVDRLAEIVHNLEKQIFLAFAINA</sequence>
<evidence type="ECO:0000313" key="2">
    <source>
        <dbReference type="Proteomes" id="UP000318626"/>
    </source>
</evidence>
<organism evidence="1 2">
    <name type="scientific">Bremerella volcania</name>
    <dbReference type="NCBI Taxonomy" id="2527984"/>
    <lineage>
        <taxon>Bacteria</taxon>
        <taxon>Pseudomonadati</taxon>
        <taxon>Planctomycetota</taxon>
        <taxon>Planctomycetia</taxon>
        <taxon>Pirellulales</taxon>
        <taxon>Pirellulaceae</taxon>
        <taxon>Bremerella</taxon>
    </lineage>
</organism>
<proteinExistence type="predicted"/>
<gene>
    <name evidence="1" type="ORF">Pan97_05780</name>
</gene>
<evidence type="ECO:0000313" key="1">
    <source>
        <dbReference type="EMBL" id="QDU73602.1"/>
    </source>
</evidence>
<reference evidence="2" key="1">
    <citation type="submission" date="2019-02" db="EMBL/GenBank/DDBJ databases">
        <title>Deep-cultivation of Planctomycetes and their phenomic and genomic characterization uncovers novel biology.</title>
        <authorList>
            <person name="Wiegand S."/>
            <person name="Jogler M."/>
            <person name="Boedeker C."/>
            <person name="Pinto D."/>
            <person name="Vollmers J."/>
            <person name="Rivas-Marin E."/>
            <person name="Kohn T."/>
            <person name="Peeters S.H."/>
            <person name="Heuer A."/>
            <person name="Rast P."/>
            <person name="Oberbeckmann S."/>
            <person name="Bunk B."/>
            <person name="Jeske O."/>
            <person name="Meyerdierks A."/>
            <person name="Storesund J.E."/>
            <person name="Kallscheuer N."/>
            <person name="Luecker S."/>
            <person name="Lage O.M."/>
            <person name="Pohl T."/>
            <person name="Merkel B.J."/>
            <person name="Hornburger P."/>
            <person name="Mueller R.-W."/>
            <person name="Bruemmer F."/>
            <person name="Labrenz M."/>
            <person name="Spormann A.M."/>
            <person name="Op den Camp H."/>
            <person name="Overmann J."/>
            <person name="Amann R."/>
            <person name="Jetten M.S.M."/>
            <person name="Mascher T."/>
            <person name="Medema M.H."/>
            <person name="Devos D.P."/>
            <person name="Kaster A.-K."/>
            <person name="Ovreas L."/>
            <person name="Rohde M."/>
            <person name="Galperin M.Y."/>
            <person name="Jogler C."/>
        </authorList>
    </citation>
    <scope>NUCLEOTIDE SEQUENCE [LARGE SCALE GENOMIC DNA]</scope>
    <source>
        <strain evidence="2">Pan97</strain>
    </source>
</reference>
<dbReference type="KEGG" id="bvo:Pan97_05780"/>
<dbReference type="Proteomes" id="UP000318626">
    <property type="component" value="Chromosome"/>
</dbReference>
<accession>A0A518C301</accession>
<name>A0A518C301_9BACT</name>
<keyword evidence="2" id="KW-1185">Reference proteome</keyword>
<dbReference type="EMBL" id="CP036289">
    <property type="protein sequence ID" value="QDU73602.1"/>
    <property type="molecule type" value="Genomic_DNA"/>
</dbReference>
<protein>
    <submittedName>
        <fullName evidence="1">Uncharacterized protein</fullName>
    </submittedName>
</protein>